<dbReference type="RefSeq" id="WP_142452578.1">
    <property type="nucleotide sequence ID" value="NZ_FXTP01000001.1"/>
</dbReference>
<name>A0A521AC20_9BACT</name>
<protein>
    <submittedName>
        <fullName evidence="1">Uncharacterized protein</fullName>
    </submittedName>
</protein>
<accession>A0A521AC20</accession>
<evidence type="ECO:0000313" key="1">
    <source>
        <dbReference type="EMBL" id="SMO32369.1"/>
    </source>
</evidence>
<keyword evidence="2" id="KW-1185">Reference proteome</keyword>
<dbReference type="OrthoDB" id="196926at2"/>
<proteinExistence type="predicted"/>
<dbReference type="EMBL" id="FXTP01000001">
    <property type="protein sequence ID" value="SMO32369.1"/>
    <property type="molecule type" value="Genomic_DNA"/>
</dbReference>
<dbReference type="Proteomes" id="UP000317557">
    <property type="component" value="Unassembled WGS sequence"/>
</dbReference>
<evidence type="ECO:0000313" key="2">
    <source>
        <dbReference type="Proteomes" id="UP000317557"/>
    </source>
</evidence>
<sequence length="137" mass="15900">MTSTLIDAGPIIALFDRDDQYHRKVYEFMRDFEGRLISTWPVLTEVSHMLDFHKQAQLDFIDWVGEGGIDVHNLDQWQLFNIRSIMDKYDDLPADFADASLLVAANERTLTHIISLDSDFQVYRLKNGEVLENLLPL</sequence>
<dbReference type="AlphaFoldDB" id="A0A521AC20"/>
<gene>
    <name evidence="1" type="ORF">SAMN06265219_10141</name>
</gene>
<dbReference type="Gene3D" id="3.40.50.1010">
    <property type="entry name" value="5'-nuclease"/>
    <property type="match status" value="1"/>
</dbReference>
<dbReference type="InterPro" id="IPR029060">
    <property type="entry name" value="PIN-like_dom_sf"/>
</dbReference>
<organism evidence="1 2">
    <name type="scientific">Gracilimonas mengyeensis</name>
    <dbReference type="NCBI Taxonomy" id="1302730"/>
    <lineage>
        <taxon>Bacteria</taxon>
        <taxon>Pseudomonadati</taxon>
        <taxon>Balneolota</taxon>
        <taxon>Balneolia</taxon>
        <taxon>Balneolales</taxon>
        <taxon>Balneolaceae</taxon>
        <taxon>Gracilimonas</taxon>
    </lineage>
</organism>
<reference evidence="1 2" key="1">
    <citation type="submission" date="2017-05" db="EMBL/GenBank/DDBJ databases">
        <authorList>
            <person name="Varghese N."/>
            <person name="Submissions S."/>
        </authorList>
    </citation>
    <scope>NUCLEOTIDE SEQUENCE [LARGE SCALE GENOMIC DNA]</scope>
    <source>
        <strain evidence="1 2">DSM 21985</strain>
    </source>
</reference>
<dbReference type="SUPFAM" id="SSF88723">
    <property type="entry name" value="PIN domain-like"/>
    <property type="match status" value="1"/>
</dbReference>